<dbReference type="GO" id="GO:0030686">
    <property type="term" value="C:90S preribosome"/>
    <property type="evidence" value="ECO:0007669"/>
    <property type="project" value="TreeGrafter"/>
</dbReference>
<feature type="non-terminal residue" evidence="2">
    <location>
        <position position="1"/>
    </location>
</feature>
<dbReference type="GO" id="GO:0045943">
    <property type="term" value="P:positive regulation of transcription by RNA polymerase I"/>
    <property type="evidence" value="ECO:0007669"/>
    <property type="project" value="TreeGrafter"/>
</dbReference>
<comment type="similarity">
    <text evidence="1">Belongs to the HEATR1/UTP10 family.</text>
</comment>
<dbReference type="GO" id="GO:0030515">
    <property type="term" value="F:snoRNA binding"/>
    <property type="evidence" value="ECO:0007669"/>
    <property type="project" value="TreeGrafter"/>
</dbReference>
<dbReference type="PANTHER" id="PTHR13457:SF1">
    <property type="entry name" value="HEAT REPEAT-CONTAINING PROTEIN 1"/>
    <property type="match status" value="1"/>
</dbReference>
<dbReference type="InterPro" id="IPR016024">
    <property type="entry name" value="ARM-type_fold"/>
</dbReference>
<evidence type="ECO:0000313" key="3">
    <source>
        <dbReference type="Proteomes" id="UP001381693"/>
    </source>
</evidence>
<name>A0AAN9AAX8_HALRR</name>
<dbReference type="GO" id="GO:0016874">
    <property type="term" value="F:ligase activity"/>
    <property type="evidence" value="ECO:0007669"/>
    <property type="project" value="UniProtKB-KW"/>
</dbReference>
<sequence length="373" mass="42476">QLLMCLYEFTEKSPSKSCQVIDSILNVIRDDIPMHIRMALLYAISCVMDAKLLSNLLPLAETVFNLINALKAKASLEVASSYTFYYILLRFTPDTSDVLESENGWHFFQNALACSLPVMNIKNEFVSPQKVLMEQVMSQKFLASIKKEEVQARLWGHLISCVAESECPNEASRLRNGLRKTCLDASVVVNQIKQLDLVQKTKSMREARVKRIKQKEKKDKLMNWKKLGLMLETIGIMATLTRPWLLTSILCQCLQQTLDMETVITELVQQQILSALLHLLQKSREELGRDVSKNVTVNVELIVHCIRSSVSPDTHRRAMLILALAADIFPESVLHNMMSIFTFMGTSLLRRDDSYSFQVIHQTIQSIVPTLLK</sequence>
<dbReference type="Proteomes" id="UP001381693">
    <property type="component" value="Unassembled WGS sequence"/>
</dbReference>
<keyword evidence="1" id="KW-0690">Ribosome biogenesis</keyword>
<comment type="function">
    <text evidence="1">Involved in nucleolar processing of pre-18S ribosomal RNA.</text>
</comment>
<dbReference type="InterPro" id="IPR040191">
    <property type="entry name" value="UTP10"/>
</dbReference>
<keyword evidence="3" id="KW-1185">Reference proteome</keyword>
<keyword evidence="2" id="KW-0436">Ligase</keyword>
<dbReference type="GO" id="GO:0032040">
    <property type="term" value="C:small-subunit processome"/>
    <property type="evidence" value="ECO:0007669"/>
    <property type="project" value="TreeGrafter"/>
</dbReference>
<organism evidence="2 3">
    <name type="scientific">Halocaridina rubra</name>
    <name type="common">Hawaiian red shrimp</name>
    <dbReference type="NCBI Taxonomy" id="373956"/>
    <lineage>
        <taxon>Eukaryota</taxon>
        <taxon>Metazoa</taxon>
        <taxon>Ecdysozoa</taxon>
        <taxon>Arthropoda</taxon>
        <taxon>Crustacea</taxon>
        <taxon>Multicrustacea</taxon>
        <taxon>Malacostraca</taxon>
        <taxon>Eumalacostraca</taxon>
        <taxon>Eucarida</taxon>
        <taxon>Decapoda</taxon>
        <taxon>Pleocyemata</taxon>
        <taxon>Caridea</taxon>
        <taxon>Atyoidea</taxon>
        <taxon>Atyidae</taxon>
        <taxon>Halocaridina</taxon>
    </lineage>
</organism>
<comment type="caution">
    <text evidence="2">The sequence shown here is derived from an EMBL/GenBank/DDBJ whole genome shotgun (WGS) entry which is preliminary data.</text>
</comment>
<dbReference type="GO" id="GO:0000462">
    <property type="term" value="P:maturation of SSU-rRNA from tricistronic rRNA transcript (SSU-rRNA, 5.8S rRNA, LSU-rRNA)"/>
    <property type="evidence" value="ECO:0007669"/>
    <property type="project" value="TreeGrafter"/>
</dbReference>
<dbReference type="GO" id="GO:0034455">
    <property type="term" value="C:t-UTP complex"/>
    <property type="evidence" value="ECO:0007669"/>
    <property type="project" value="TreeGrafter"/>
</dbReference>
<evidence type="ECO:0000313" key="2">
    <source>
        <dbReference type="EMBL" id="KAK7078565.1"/>
    </source>
</evidence>
<dbReference type="PANTHER" id="PTHR13457">
    <property type="entry name" value="BAP28"/>
    <property type="match status" value="1"/>
</dbReference>
<feature type="non-terminal residue" evidence="2">
    <location>
        <position position="373"/>
    </location>
</feature>
<keyword evidence="1" id="KW-0687">Ribonucleoprotein</keyword>
<keyword evidence="1" id="KW-0698">rRNA processing</keyword>
<protein>
    <recommendedName>
        <fullName evidence="1">HEAT repeat-containing protein 1</fullName>
    </recommendedName>
</protein>
<keyword evidence="1" id="KW-0539">Nucleus</keyword>
<dbReference type="SUPFAM" id="SSF48371">
    <property type="entry name" value="ARM repeat"/>
    <property type="match status" value="1"/>
</dbReference>
<reference evidence="2 3" key="1">
    <citation type="submission" date="2023-11" db="EMBL/GenBank/DDBJ databases">
        <title>Halocaridina rubra genome assembly.</title>
        <authorList>
            <person name="Smith C."/>
        </authorList>
    </citation>
    <scope>NUCLEOTIDE SEQUENCE [LARGE SCALE GENOMIC DNA]</scope>
    <source>
        <strain evidence="2">EP-1</strain>
        <tissue evidence="2">Whole</tissue>
    </source>
</reference>
<evidence type="ECO:0000256" key="1">
    <source>
        <dbReference type="RuleBase" id="RU367065"/>
    </source>
</evidence>
<comment type="subcellular location">
    <subcellularLocation>
        <location evidence="1">Nucleus</location>
        <location evidence="1">Nucleolus</location>
    </subcellularLocation>
</comment>
<dbReference type="EMBL" id="JAXCGZ010007767">
    <property type="protein sequence ID" value="KAK7078565.1"/>
    <property type="molecule type" value="Genomic_DNA"/>
</dbReference>
<proteinExistence type="inferred from homology"/>
<gene>
    <name evidence="2" type="primary">HEATR1</name>
    <name evidence="2" type="ORF">SK128_003364</name>
</gene>
<dbReference type="AlphaFoldDB" id="A0AAN9AAX8"/>
<accession>A0AAN9AAX8</accession>